<evidence type="ECO:0000313" key="3">
    <source>
        <dbReference type="Proteomes" id="UP000321172"/>
    </source>
</evidence>
<dbReference type="PROSITE" id="PS50222">
    <property type="entry name" value="EF_HAND_2"/>
    <property type="match status" value="1"/>
</dbReference>
<gene>
    <name evidence="2" type="ORF">FRF71_11940</name>
</gene>
<dbReference type="InterPro" id="IPR018247">
    <property type="entry name" value="EF_Hand_1_Ca_BS"/>
</dbReference>
<keyword evidence="3" id="KW-1185">Reference proteome</keyword>
<evidence type="ECO:0000313" key="2">
    <source>
        <dbReference type="EMBL" id="QEA16784.1"/>
    </source>
</evidence>
<protein>
    <recommendedName>
        <fullName evidence="1">EF-hand domain-containing protein</fullName>
    </recommendedName>
</protein>
<dbReference type="OrthoDB" id="7391686at2"/>
<dbReference type="CDD" id="cd00051">
    <property type="entry name" value="EFh"/>
    <property type="match status" value="1"/>
</dbReference>
<organism evidence="2 3">
    <name type="scientific">Novosphingobium ginsenosidimutans</name>
    <dbReference type="NCBI Taxonomy" id="1176536"/>
    <lineage>
        <taxon>Bacteria</taxon>
        <taxon>Pseudomonadati</taxon>
        <taxon>Pseudomonadota</taxon>
        <taxon>Alphaproteobacteria</taxon>
        <taxon>Sphingomonadales</taxon>
        <taxon>Sphingomonadaceae</taxon>
        <taxon>Novosphingobium</taxon>
    </lineage>
</organism>
<dbReference type="InterPro" id="IPR011992">
    <property type="entry name" value="EF-hand-dom_pair"/>
</dbReference>
<name>A0A5B8S6G8_9SPHN</name>
<dbReference type="Gene3D" id="1.10.238.10">
    <property type="entry name" value="EF-hand"/>
    <property type="match status" value="1"/>
</dbReference>
<dbReference type="AlphaFoldDB" id="A0A5B8S6G8"/>
<feature type="domain" description="EF-hand" evidence="1">
    <location>
        <begin position="91"/>
        <end position="126"/>
    </location>
</feature>
<dbReference type="Proteomes" id="UP000321172">
    <property type="component" value="Chromosome"/>
</dbReference>
<dbReference type="RefSeq" id="WP_147090863.1">
    <property type="nucleotide sequence ID" value="NZ_BAABJD010000002.1"/>
</dbReference>
<sequence>MNRTVLGAVGALLLAATGLFWWQGRAAVESAAPPPPTLAEIPNEGDLEAIPTEDGEGIMGAALPEVDEETREERRFNRLDRNRDNLINRSEALQPRVAMFRKLDKDGNNLLSFEEWAVATSNRFKGGDANGDGQLTRAEFATTKPKQAQRPGCRC</sequence>
<dbReference type="KEGG" id="ngf:FRF71_11940"/>
<dbReference type="EMBL" id="CP042345">
    <property type="protein sequence ID" value="QEA16784.1"/>
    <property type="molecule type" value="Genomic_DNA"/>
</dbReference>
<reference evidence="2 3" key="1">
    <citation type="journal article" date="2013" name="J. Microbiol. Biotechnol.">
        <title>Novosphingobium ginsenosidimutans sp. nov., with the ability to convert ginsenoside.</title>
        <authorList>
            <person name="Kim J.K."/>
            <person name="He D."/>
            <person name="Liu Q.M."/>
            <person name="Park H.Y."/>
            <person name="Jung M.S."/>
            <person name="Yoon M.H."/>
            <person name="Kim S.C."/>
            <person name="Im W.T."/>
        </authorList>
    </citation>
    <scope>NUCLEOTIDE SEQUENCE [LARGE SCALE GENOMIC DNA]</scope>
    <source>
        <strain evidence="2 3">FW-6</strain>
    </source>
</reference>
<dbReference type="Pfam" id="PF13202">
    <property type="entry name" value="EF-hand_5"/>
    <property type="match status" value="2"/>
</dbReference>
<dbReference type="PROSITE" id="PS00018">
    <property type="entry name" value="EF_HAND_1"/>
    <property type="match status" value="2"/>
</dbReference>
<dbReference type="SUPFAM" id="SSF47473">
    <property type="entry name" value="EF-hand"/>
    <property type="match status" value="1"/>
</dbReference>
<evidence type="ECO:0000259" key="1">
    <source>
        <dbReference type="PROSITE" id="PS50222"/>
    </source>
</evidence>
<proteinExistence type="predicted"/>
<dbReference type="InterPro" id="IPR002048">
    <property type="entry name" value="EF_hand_dom"/>
</dbReference>
<accession>A0A5B8S6G8</accession>
<dbReference type="GO" id="GO:0005509">
    <property type="term" value="F:calcium ion binding"/>
    <property type="evidence" value="ECO:0007669"/>
    <property type="project" value="InterPro"/>
</dbReference>